<name>A0A3G6YK00_ACIPI</name>
<reference evidence="1 2" key="2">
    <citation type="submission" date="2018-12" db="EMBL/GenBank/DDBJ databases">
        <title>Molecular Epidemiology of Emerging Carbapenem-Resistance in Acinetobacter nosocomialis and Acinetobacter pittii in Taiwan, 2010-2014.</title>
        <authorList>
            <person name="Huang W.-C."/>
            <person name="Wang H.-Y."/>
            <person name="Lai J.-F."/>
            <person name="Lauderdale T.-L."/>
            <person name="Sytwu H.-K."/>
        </authorList>
    </citation>
    <scope>NUCLEOTIDE SEQUENCE [LARGE SCALE GENOMIC DNA]</scope>
    <source>
        <strain evidence="1 2">2014S06-099</strain>
    </source>
</reference>
<reference evidence="1 2" key="1">
    <citation type="submission" date="2018-11" db="EMBL/GenBank/DDBJ databases">
        <authorList>
            <person name="Kuo S.-C."/>
            <person name="Chen F.-J."/>
            <person name="Liao Y.-C."/>
        </authorList>
    </citation>
    <scope>NUCLEOTIDE SEQUENCE [LARGE SCALE GENOMIC DNA]</scope>
    <source>
        <strain evidence="1 2">2014S06-099</strain>
    </source>
</reference>
<dbReference type="AlphaFoldDB" id="A0A3G6YK00"/>
<proteinExistence type="predicted"/>
<evidence type="ECO:0000313" key="2">
    <source>
        <dbReference type="Proteomes" id="UP000254410"/>
    </source>
</evidence>
<dbReference type="EMBL" id="CP033540">
    <property type="protein sequence ID" value="AZC00577.1"/>
    <property type="molecule type" value="Genomic_DNA"/>
</dbReference>
<sequence>MKNELRKICTHIGFLNDLDRYSKADAKYFIIYYQYIKKVK</sequence>
<gene>
    <name evidence="1" type="ORF">DKE52_010025</name>
</gene>
<protein>
    <submittedName>
        <fullName evidence="1">Uncharacterized protein</fullName>
    </submittedName>
</protein>
<accession>A0A3G6YK00</accession>
<organism evidence="1 2">
    <name type="scientific">Acinetobacter pittii</name>
    <name type="common">Acinetobacter genomosp. 3</name>
    <dbReference type="NCBI Taxonomy" id="48296"/>
    <lineage>
        <taxon>Bacteria</taxon>
        <taxon>Pseudomonadati</taxon>
        <taxon>Pseudomonadota</taxon>
        <taxon>Gammaproteobacteria</taxon>
        <taxon>Moraxellales</taxon>
        <taxon>Moraxellaceae</taxon>
        <taxon>Acinetobacter</taxon>
        <taxon>Acinetobacter calcoaceticus/baumannii complex</taxon>
    </lineage>
</organism>
<dbReference type="Proteomes" id="UP000254410">
    <property type="component" value="Chromosome"/>
</dbReference>
<evidence type="ECO:0000313" key="1">
    <source>
        <dbReference type="EMBL" id="AZC00577.1"/>
    </source>
</evidence>